<dbReference type="Gene3D" id="1.20.140.160">
    <property type="match status" value="1"/>
</dbReference>
<gene>
    <name evidence="1" type="ORF">HMPREF9432_00895</name>
</gene>
<comment type="caution">
    <text evidence="1">The sequence shown here is derived from an EMBL/GenBank/DDBJ whole genome shotgun (WGS) entry which is preliminary data.</text>
</comment>
<organism evidence="1 2">
    <name type="scientific">Selenomonas noxia F0398</name>
    <dbReference type="NCBI Taxonomy" id="702437"/>
    <lineage>
        <taxon>Bacteria</taxon>
        <taxon>Bacillati</taxon>
        <taxon>Bacillota</taxon>
        <taxon>Negativicutes</taxon>
        <taxon>Selenomonadales</taxon>
        <taxon>Selenomonadaceae</taxon>
        <taxon>Selenomonas</taxon>
    </lineage>
</organism>
<reference evidence="1 2" key="1">
    <citation type="submission" date="2011-08" db="EMBL/GenBank/DDBJ databases">
        <title>The Genome Sequence of Selenomonas noxia F0398.</title>
        <authorList>
            <consortium name="The Broad Institute Genome Sequencing Platform"/>
            <person name="Earl A."/>
            <person name="Ward D."/>
            <person name="Feldgarden M."/>
            <person name="Gevers D."/>
            <person name="Izard J."/>
            <person name="Ganesan A."/>
            <person name="Blanton J.M."/>
            <person name="Baranova O.V."/>
            <person name="Tanner A.C."/>
            <person name="Dewhirst F.E."/>
            <person name="Young S.K."/>
            <person name="Zeng Q."/>
            <person name="Gargeya S."/>
            <person name="Fitzgerald M."/>
            <person name="Haas B."/>
            <person name="Abouelleil A."/>
            <person name="Alvarado L."/>
            <person name="Arachchi H.M."/>
            <person name="Berlin A."/>
            <person name="Brown A."/>
            <person name="Chapman S.B."/>
            <person name="Chen Z."/>
            <person name="Dunbar C."/>
            <person name="Freedman E."/>
            <person name="Gearin G."/>
            <person name="Gellesch M."/>
            <person name="Goldberg J."/>
            <person name="Griggs A."/>
            <person name="Gujja S."/>
            <person name="Heiman D."/>
            <person name="Howarth C."/>
            <person name="Larson L."/>
            <person name="Lui A."/>
            <person name="MacDonald P.J.P."/>
            <person name="Montmayeur A."/>
            <person name="Murphy C."/>
            <person name="Neiman D."/>
            <person name="Pearson M."/>
            <person name="Priest M."/>
            <person name="Roberts A."/>
            <person name="Saif S."/>
            <person name="Shea T."/>
            <person name="Shenoy N."/>
            <person name="Sisk P."/>
            <person name="Stolte C."/>
            <person name="Sykes S."/>
            <person name="Wortman J."/>
            <person name="Nusbaum C."/>
            <person name="Birren B."/>
        </authorList>
    </citation>
    <scope>NUCLEOTIDE SEQUENCE [LARGE SCALE GENOMIC DNA]</scope>
    <source>
        <strain evidence="1 2">F0398</strain>
    </source>
</reference>
<dbReference type="Proteomes" id="UP000003175">
    <property type="component" value="Unassembled WGS sequence"/>
</dbReference>
<sequence length="146" mass="17072">MTAKEYLSQAWNIDRRINDKVAHVSRLRDMATNVSAVISDMPKSPSPNNQRMETIIARLTDTEDEINADIDRLINLKLEIMNTIWQVEDENSQMVLERRYHSFKSWEDIAADMSVSIRWVHKIHAKALDEVEKILEKRQQSSSEFT</sequence>
<evidence type="ECO:0008006" key="3">
    <source>
        <dbReference type="Google" id="ProtNLM"/>
    </source>
</evidence>
<keyword evidence="2" id="KW-1185">Reference proteome</keyword>
<dbReference type="InterPro" id="IPR013324">
    <property type="entry name" value="RNA_pol_sigma_r3/r4-like"/>
</dbReference>
<dbReference type="RefSeq" id="WP_006696227.1">
    <property type="nucleotide sequence ID" value="NZ_JH376858.1"/>
</dbReference>
<dbReference type="Pfam" id="PF07374">
    <property type="entry name" value="DUF1492"/>
    <property type="match status" value="1"/>
</dbReference>
<name>A0ABN0DQP8_9FIRM</name>
<dbReference type="InterPro" id="IPR010861">
    <property type="entry name" value="DUF1492"/>
</dbReference>
<accession>A0ABN0DQP8</accession>
<proteinExistence type="predicted"/>
<protein>
    <recommendedName>
        <fullName evidence="3">RNA polymerase sigma-70 region 4 domain-containing protein</fullName>
    </recommendedName>
</protein>
<dbReference type="EMBL" id="ADGH01000006">
    <property type="protein sequence ID" value="EHG25147.1"/>
    <property type="molecule type" value="Genomic_DNA"/>
</dbReference>
<evidence type="ECO:0000313" key="1">
    <source>
        <dbReference type="EMBL" id="EHG25147.1"/>
    </source>
</evidence>
<dbReference type="SUPFAM" id="SSF88659">
    <property type="entry name" value="Sigma3 and sigma4 domains of RNA polymerase sigma factors"/>
    <property type="match status" value="1"/>
</dbReference>
<evidence type="ECO:0000313" key="2">
    <source>
        <dbReference type="Proteomes" id="UP000003175"/>
    </source>
</evidence>